<dbReference type="OrthoDB" id="5952014at2759"/>
<evidence type="ECO:0000259" key="2">
    <source>
        <dbReference type="PROSITE" id="PS50104"/>
    </source>
</evidence>
<proteinExistence type="predicted"/>
<evidence type="ECO:0000313" key="3">
    <source>
        <dbReference type="EMBL" id="ORY53290.1"/>
    </source>
</evidence>
<dbReference type="InterPro" id="IPR035897">
    <property type="entry name" value="Toll_tir_struct_dom_sf"/>
</dbReference>
<name>A0A1Y2D210_9FUNG</name>
<dbReference type="Gene3D" id="3.40.50.10140">
    <property type="entry name" value="Toll/interleukin-1 receptor homology (TIR) domain"/>
    <property type="match status" value="2"/>
</dbReference>
<dbReference type="InterPro" id="IPR000157">
    <property type="entry name" value="TIR_dom"/>
</dbReference>
<feature type="compositionally biased region" description="Low complexity" evidence="1">
    <location>
        <begin position="715"/>
        <end position="726"/>
    </location>
</feature>
<dbReference type="GO" id="GO:0007165">
    <property type="term" value="P:signal transduction"/>
    <property type="evidence" value="ECO:0007669"/>
    <property type="project" value="InterPro"/>
</dbReference>
<keyword evidence="4" id="KW-1185">Reference proteome</keyword>
<feature type="region of interest" description="Disordered" evidence="1">
    <location>
        <begin position="737"/>
        <end position="760"/>
    </location>
</feature>
<dbReference type="SUPFAM" id="SSF52200">
    <property type="entry name" value="Toll/Interleukin receptor TIR domain"/>
    <property type="match status" value="2"/>
</dbReference>
<dbReference type="PROSITE" id="PS50104">
    <property type="entry name" value="TIR"/>
    <property type="match status" value="2"/>
</dbReference>
<feature type="domain" description="TIR" evidence="2">
    <location>
        <begin position="182"/>
        <end position="317"/>
    </location>
</feature>
<feature type="region of interest" description="Disordered" evidence="1">
    <location>
        <begin position="1"/>
        <end position="27"/>
    </location>
</feature>
<dbReference type="Pfam" id="PF13676">
    <property type="entry name" value="TIR_2"/>
    <property type="match status" value="2"/>
</dbReference>
<dbReference type="Proteomes" id="UP000193642">
    <property type="component" value="Unassembled WGS sequence"/>
</dbReference>
<dbReference type="PANTHER" id="PTHR47508">
    <property type="entry name" value="SAM DOMAIN-CONTAINING PROTEIN-RELATED"/>
    <property type="match status" value="1"/>
</dbReference>
<accession>A0A1Y2D210</accession>
<organism evidence="3 4">
    <name type="scientific">Rhizoclosmatium globosum</name>
    <dbReference type="NCBI Taxonomy" id="329046"/>
    <lineage>
        <taxon>Eukaryota</taxon>
        <taxon>Fungi</taxon>
        <taxon>Fungi incertae sedis</taxon>
        <taxon>Chytridiomycota</taxon>
        <taxon>Chytridiomycota incertae sedis</taxon>
        <taxon>Chytridiomycetes</taxon>
        <taxon>Chytridiales</taxon>
        <taxon>Chytriomycetaceae</taxon>
        <taxon>Rhizoclosmatium</taxon>
    </lineage>
</organism>
<feature type="compositionally biased region" description="Polar residues" evidence="1">
    <location>
        <begin position="130"/>
        <end position="144"/>
    </location>
</feature>
<dbReference type="EMBL" id="MCGO01000002">
    <property type="protein sequence ID" value="ORY53290.1"/>
    <property type="molecule type" value="Genomic_DNA"/>
</dbReference>
<dbReference type="AlphaFoldDB" id="A0A1Y2D210"/>
<gene>
    <name evidence="3" type="ORF">BCR33DRAFT_761507</name>
</gene>
<comment type="caution">
    <text evidence="3">The sequence shown here is derived from an EMBL/GenBank/DDBJ whole genome shotgun (WGS) entry which is preliminary data.</text>
</comment>
<evidence type="ECO:0000256" key="1">
    <source>
        <dbReference type="SAM" id="MobiDB-lite"/>
    </source>
</evidence>
<feature type="compositionally biased region" description="Low complexity" evidence="1">
    <location>
        <begin position="8"/>
        <end position="26"/>
    </location>
</feature>
<sequence length="1197" mass="132843">MLSKFLNRSSAPPQSPQQQRSSTTTAGPVFVSFDGAKKSILVDEFTTVSQLLVKAEDKFQPAKGSLSRAFHHDGHSQEAELDPQDLVLPYVVRPGAYIIVRTENDPIPAAIPQPQPVSVLKAQSVRTPPSVTQILTSPPLNRGNTRMDAPLSPVTPRLRANISSLSDDETFVALNRDAKKYGDLDVMLSINCETMEESALWLKQELEARGVTVWVCTTELKGGANFRDDIFHAVKGCRVIIPFINEKWANSGECDYEFALAIRTNLISHDSGKTHRVVPVEGKDGRSYAVPGIRRPAFLPLKFPDIQWTAKPAIEQLSCSTNFIVCDGTNLLDPEYQNLILPKILYGLYNLGIAITPLESDPPMIPMTKRSLQHTTNPIELAQQVITGIQYQLSNSQDLFTLVSRHHISFENTMKDFELESLYENYLGYSANDRNGCHTIWSLEFKIKKIVTWEEGDDVPFDVRVTGTLTANLMSLSENPNPTRESDKEYARLSPYVDKQDATAVAQLSGTFFRRRGLVLLDADEIVSPPGLLTECKYRLVLQHDVDGTTSESGRQALGLFSAKEGNESDEWTSVIRLVADLLSVPYSSIFESAQMFAKLTETITGRSTSPYTTPPVSPKAPNASTIERPAFVSFNGSKKPIFVDETTTTLDLLRLAEIKFKQPDGSLKTVFLHDGHSQEAELDGDDLVSPYISPGTYLVVRNEMENSPEPPRALVPNPNTLNNTANTTQRNELVSAHTDTPKQYHSPPPTASTNSLKPSSTAEDEAFIALHQDALKYGNLDVMLSINCATMESSALWLKQELEARGVSAWVCTTELKGGANWRDDIFRAVKGCRVLIPFINEPWANSGECDYEVSMSFALAIRTNLVSHDSGKTQRAIVVNGKDGSYAVPGIRRPAFLPLKFPDIPWTAKPAVEQLSCSTNFIVCDSTTLLDHKFQGLILQRILHGLYNLGIKITPLADDSPILPVTKKTVQPMTDPVSLAQQVITGIQYQLSNAQDLFTLVSRNGVSYDNMLREFEIDHLFDDYLGYSGNNRKGCYAIWSLEFKIVKELGSDWKEGDDVPFEVPISGTMIAHLMSVTKKKEGDPETDAEYSRLSQYEDKQDSKAVAKLKGFFCRRRGLVSLDEYELDTPVGMIRECKYRIVLQHDADSALPLNNEKLEGDSKQRSQSGKVALGLFSPKVGNPDDEWTSVIRLVAQ</sequence>
<feature type="region of interest" description="Disordered" evidence="1">
    <location>
        <begin position="707"/>
        <end position="726"/>
    </location>
</feature>
<protein>
    <recommendedName>
        <fullName evidence="2">TIR domain-containing protein</fullName>
    </recommendedName>
</protein>
<evidence type="ECO:0000313" key="4">
    <source>
        <dbReference type="Proteomes" id="UP000193642"/>
    </source>
</evidence>
<feature type="domain" description="TIR" evidence="2">
    <location>
        <begin position="779"/>
        <end position="917"/>
    </location>
</feature>
<feature type="region of interest" description="Disordered" evidence="1">
    <location>
        <begin position="130"/>
        <end position="153"/>
    </location>
</feature>
<reference evidence="3 4" key="1">
    <citation type="submission" date="2016-07" db="EMBL/GenBank/DDBJ databases">
        <title>Pervasive Adenine N6-methylation of Active Genes in Fungi.</title>
        <authorList>
            <consortium name="DOE Joint Genome Institute"/>
            <person name="Mondo S.J."/>
            <person name="Dannebaum R.O."/>
            <person name="Kuo R.C."/>
            <person name="Labutti K."/>
            <person name="Haridas S."/>
            <person name="Kuo A."/>
            <person name="Salamov A."/>
            <person name="Ahrendt S.R."/>
            <person name="Lipzen A."/>
            <person name="Sullivan W."/>
            <person name="Andreopoulos W.B."/>
            <person name="Clum A."/>
            <person name="Lindquist E."/>
            <person name="Daum C."/>
            <person name="Ramamoorthy G.K."/>
            <person name="Gryganskyi A."/>
            <person name="Culley D."/>
            <person name="Magnuson J.K."/>
            <person name="James T.Y."/>
            <person name="O'Malley M.A."/>
            <person name="Stajich J.E."/>
            <person name="Spatafora J.W."/>
            <person name="Visel A."/>
            <person name="Grigoriev I.V."/>
        </authorList>
    </citation>
    <scope>NUCLEOTIDE SEQUENCE [LARGE SCALE GENOMIC DNA]</scope>
    <source>
        <strain evidence="3 4">JEL800</strain>
    </source>
</reference>
<dbReference type="PANTHER" id="PTHR47508:SF1">
    <property type="entry name" value="NON-SPECIFIC SERINE_THREONINE PROTEIN KINASE"/>
    <property type="match status" value="1"/>
</dbReference>